<feature type="domain" description="NarX-like N-terminal" evidence="5">
    <location>
        <begin position="26"/>
        <end position="109"/>
    </location>
</feature>
<keyword evidence="2" id="KW-0812">Transmembrane</keyword>
<sequence length="276" mass="31572">MKVSLPQWPIIIIALLLSIAFHPVDAQQLNTSQAINQAGLQRMLSQRMAKNYILLSQDIDADAAADELDESAALFEENLFNLTSSIKDKKSKTALQRLKREWYAFRVFALENAKTENTERVVKKSTSLLKTAHALVLSIEFTSRSHSDHLVNLSGRQRMLSQRLAMLYYASNSGYTEKLFQQEMHKTARQFDQALTKLINSRENTPEIKESLQDITNQWSFYKTRFDGSDKGRFSPKTIKVVSESLLKAMNDITKLYEIVSISENKYASWIKPANK</sequence>
<evidence type="ECO:0000313" key="7">
    <source>
        <dbReference type="Proteomes" id="UP000321822"/>
    </source>
</evidence>
<evidence type="ECO:0000256" key="2">
    <source>
        <dbReference type="ARBA" id="ARBA00022692"/>
    </source>
</evidence>
<proteinExistence type="predicted"/>
<dbReference type="AlphaFoldDB" id="A0A5C6QE75"/>
<dbReference type="InterPro" id="IPR042295">
    <property type="entry name" value="NarX-like_N_sf"/>
</dbReference>
<evidence type="ECO:0000259" key="5">
    <source>
        <dbReference type="Pfam" id="PF13675"/>
    </source>
</evidence>
<keyword evidence="4" id="KW-0472">Membrane</keyword>
<dbReference type="GO" id="GO:0016020">
    <property type="term" value="C:membrane"/>
    <property type="evidence" value="ECO:0007669"/>
    <property type="project" value="UniProtKB-SubCell"/>
</dbReference>
<feature type="domain" description="NarX-like N-terminal" evidence="5">
    <location>
        <begin position="143"/>
        <end position="225"/>
    </location>
</feature>
<reference evidence="6 7" key="1">
    <citation type="submission" date="2019-07" db="EMBL/GenBank/DDBJ databases">
        <title>Genomes of sea-ice associated Colwellia species.</title>
        <authorList>
            <person name="Bowman J.P."/>
        </authorList>
    </citation>
    <scope>NUCLEOTIDE SEQUENCE [LARGE SCALE GENOMIC DNA]</scope>
    <source>
        <strain evidence="6 7">ACAM 459</strain>
    </source>
</reference>
<gene>
    <name evidence="6" type="ORF">ESZ36_13705</name>
</gene>
<evidence type="ECO:0000256" key="4">
    <source>
        <dbReference type="ARBA" id="ARBA00023136"/>
    </source>
</evidence>
<accession>A0A5C6QE75</accession>
<protein>
    <recommendedName>
        <fullName evidence="5">NarX-like N-terminal domain-containing protein</fullName>
    </recommendedName>
</protein>
<organism evidence="6 7">
    <name type="scientific">Colwellia demingiae</name>
    <dbReference type="NCBI Taxonomy" id="89401"/>
    <lineage>
        <taxon>Bacteria</taxon>
        <taxon>Pseudomonadati</taxon>
        <taxon>Pseudomonadota</taxon>
        <taxon>Gammaproteobacteria</taxon>
        <taxon>Alteromonadales</taxon>
        <taxon>Colwelliaceae</taxon>
        <taxon>Colwellia</taxon>
    </lineage>
</organism>
<dbReference type="Proteomes" id="UP000321822">
    <property type="component" value="Unassembled WGS sequence"/>
</dbReference>
<comment type="subcellular location">
    <subcellularLocation>
        <location evidence="1">Membrane</location>
        <topology evidence="1">Multi-pass membrane protein</topology>
    </subcellularLocation>
</comment>
<evidence type="ECO:0000256" key="1">
    <source>
        <dbReference type="ARBA" id="ARBA00004141"/>
    </source>
</evidence>
<dbReference type="Pfam" id="PF13675">
    <property type="entry name" value="PilJ"/>
    <property type="match status" value="2"/>
</dbReference>
<dbReference type="RefSeq" id="WP_146788924.1">
    <property type="nucleotide sequence ID" value="NZ_VOLT01000006.1"/>
</dbReference>
<dbReference type="Gene3D" id="1.20.120.960">
    <property type="entry name" value="Histidine kinase NarX, sensor domain"/>
    <property type="match status" value="1"/>
</dbReference>
<dbReference type="OrthoDB" id="952521at2"/>
<evidence type="ECO:0000313" key="6">
    <source>
        <dbReference type="EMBL" id="TWX67345.1"/>
    </source>
</evidence>
<dbReference type="InterPro" id="IPR029095">
    <property type="entry name" value="NarX-like_N"/>
</dbReference>
<keyword evidence="3" id="KW-1133">Transmembrane helix</keyword>
<keyword evidence="7" id="KW-1185">Reference proteome</keyword>
<evidence type="ECO:0000256" key="3">
    <source>
        <dbReference type="ARBA" id="ARBA00022989"/>
    </source>
</evidence>
<dbReference type="EMBL" id="VOLT01000006">
    <property type="protein sequence ID" value="TWX67345.1"/>
    <property type="molecule type" value="Genomic_DNA"/>
</dbReference>
<name>A0A5C6QE75_9GAMM</name>
<comment type="caution">
    <text evidence="6">The sequence shown here is derived from an EMBL/GenBank/DDBJ whole genome shotgun (WGS) entry which is preliminary data.</text>
</comment>